<keyword evidence="2" id="KW-1185">Reference proteome</keyword>
<dbReference type="PANTHER" id="PTHR46928">
    <property type="entry name" value="MESENCHYME-SPECIFIC CELL SURFACE GLYCOPROTEIN"/>
    <property type="match status" value="1"/>
</dbReference>
<dbReference type="InterPro" id="IPR036322">
    <property type="entry name" value="WD40_repeat_dom_sf"/>
</dbReference>
<gene>
    <name evidence="3" type="primary">LOC101853761</name>
</gene>
<dbReference type="SUPFAM" id="SSF50978">
    <property type="entry name" value="WD40 repeat-like"/>
    <property type="match status" value="1"/>
</dbReference>
<evidence type="ECO:0000313" key="2">
    <source>
        <dbReference type="Proteomes" id="UP000694888"/>
    </source>
</evidence>
<reference evidence="3" key="1">
    <citation type="submission" date="2025-08" db="UniProtKB">
        <authorList>
            <consortium name="RefSeq"/>
        </authorList>
    </citation>
    <scope>IDENTIFICATION</scope>
</reference>
<dbReference type="Pfam" id="PF22494">
    <property type="entry name" value="choice_anch_I"/>
    <property type="match status" value="1"/>
</dbReference>
<name>A0ABM0JE68_APLCA</name>
<dbReference type="InterPro" id="IPR052956">
    <property type="entry name" value="Mesenchyme-surface_protein"/>
</dbReference>
<feature type="domain" description="Choice-of-anchor I" evidence="1">
    <location>
        <begin position="126"/>
        <end position="399"/>
    </location>
</feature>
<dbReference type="PANTHER" id="PTHR46928:SF1">
    <property type="entry name" value="MESENCHYME-SPECIFIC CELL SURFACE GLYCOPROTEIN"/>
    <property type="match status" value="1"/>
</dbReference>
<dbReference type="Proteomes" id="UP000694888">
    <property type="component" value="Unplaced"/>
</dbReference>
<dbReference type="RefSeq" id="XP_005091655.2">
    <property type="nucleotide sequence ID" value="XM_005091598.3"/>
</dbReference>
<sequence length="471" mass="51714">MGRDFLSVSFESKDLSERGHVHFYQLLTDPQEVLLRLKTVTTVEGFDPKSIAWNSYCNELVVASMGKVHTINGVFEDPRPAVDILIPSFGLNVDRRSIPFSEGAIKGAGVREVFTKCDSGSHTAVSTHVQDIEPVHVTVDENNVAYMLFQTNNAIGRMDLKDPFAPMTYHNLGMKSWEQMAMDTSYEDGGINQNPHVINSLYQPGHAVAFTFANKTWLATADGGRIKQYSVRSGSTTLCNFDESADGRSWKQAFTSMVTQNTAAELQANLTTVTSRMRFSRLKSIQDGYNPLQMGYDYLLTYGGRGWSLMDAVSMQRVYDSGDLLETFYTSTNVKDNQKAMYNNYYTSATHTQTQNADRTSPMFGPNPTAIATGNINGTQVVAVANGYVGGLYFFSITGNSTQGPDVAFEGFERRGSPGLTWTESYKLDTDAVGEPGITDLIWISDAGQNVVAAVSSIAGAVSFYSVDVML</sequence>
<evidence type="ECO:0000313" key="3">
    <source>
        <dbReference type="RefSeq" id="XP_005091655.2"/>
    </source>
</evidence>
<protein>
    <submittedName>
        <fullName evidence="3">Uncharacterized protein LOC101853761</fullName>
    </submittedName>
</protein>
<accession>A0ABM0JE68</accession>
<dbReference type="GeneID" id="101853761"/>
<evidence type="ECO:0000259" key="1">
    <source>
        <dbReference type="Pfam" id="PF22494"/>
    </source>
</evidence>
<dbReference type="InterPro" id="IPR055188">
    <property type="entry name" value="Choice_anch_I"/>
</dbReference>
<organism evidence="2 3">
    <name type="scientific">Aplysia californica</name>
    <name type="common">California sea hare</name>
    <dbReference type="NCBI Taxonomy" id="6500"/>
    <lineage>
        <taxon>Eukaryota</taxon>
        <taxon>Metazoa</taxon>
        <taxon>Spiralia</taxon>
        <taxon>Lophotrochozoa</taxon>
        <taxon>Mollusca</taxon>
        <taxon>Gastropoda</taxon>
        <taxon>Heterobranchia</taxon>
        <taxon>Euthyneura</taxon>
        <taxon>Tectipleura</taxon>
        <taxon>Aplysiida</taxon>
        <taxon>Aplysioidea</taxon>
        <taxon>Aplysiidae</taxon>
        <taxon>Aplysia</taxon>
    </lineage>
</organism>
<proteinExistence type="predicted"/>